<dbReference type="SFLD" id="SFLDS00019">
    <property type="entry name" value="Glutathione_Transferase_(cytos"/>
    <property type="match status" value="1"/>
</dbReference>
<proteinExistence type="predicted"/>
<name>A0A845UU78_9GAMM</name>
<dbReference type="InterPro" id="IPR010987">
    <property type="entry name" value="Glutathione-S-Trfase_C-like"/>
</dbReference>
<sequence>MALYSSENCLDCHRVRFILAEKGINVEIIHVEQDRAATADLAELNPYSETPTLVDRDMVLYGTWVVAEYLDERYPHPPLMPIDPVSRSRLRLAMYRVHRDWVQAGETLEKSSGEKKIAATRKALRDDLIASDQLFGLTPFLLHDELSLADCALVPLLWRLPAYDIDLTPKQIPNLTKYMDRMFGRDSFQRSLTEVERALREGD</sequence>
<dbReference type="Gene3D" id="1.20.1050.10">
    <property type="match status" value="1"/>
</dbReference>
<dbReference type="PANTHER" id="PTHR43968:SF6">
    <property type="entry name" value="GLUTATHIONE S-TRANSFERASE OMEGA"/>
    <property type="match status" value="1"/>
</dbReference>
<dbReference type="Gene3D" id="3.40.30.10">
    <property type="entry name" value="Glutaredoxin"/>
    <property type="match status" value="1"/>
</dbReference>
<dbReference type="InterPro" id="IPR050983">
    <property type="entry name" value="GST_Omega/HSP26"/>
</dbReference>
<comment type="caution">
    <text evidence="3">The sequence shown here is derived from an EMBL/GenBank/DDBJ whole genome shotgun (WGS) entry which is preliminary data.</text>
</comment>
<dbReference type="InterPro" id="IPR040079">
    <property type="entry name" value="Glutathione_S-Trfase"/>
</dbReference>
<evidence type="ECO:0000259" key="2">
    <source>
        <dbReference type="PROSITE" id="PS50405"/>
    </source>
</evidence>
<organism evidence="3 4">
    <name type="scientific">Wenzhouxiangella limi</name>
    <dbReference type="NCBI Taxonomy" id="2707351"/>
    <lineage>
        <taxon>Bacteria</taxon>
        <taxon>Pseudomonadati</taxon>
        <taxon>Pseudomonadota</taxon>
        <taxon>Gammaproteobacteria</taxon>
        <taxon>Chromatiales</taxon>
        <taxon>Wenzhouxiangellaceae</taxon>
        <taxon>Wenzhouxiangella</taxon>
    </lineage>
</organism>
<dbReference type="PROSITE" id="PS50405">
    <property type="entry name" value="GST_CTER"/>
    <property type="match status" value="1"/>
</dbReference>
<feature type="domain" description="GST C-terminal" evidence="2">
    <location>
        <begin position="83"/>
        <end position="203"/>
    </location>
</feature>
<protein>
    <submittedName>
        <fullName evidence="3">Stringent starvation protein A</fullName>
    </submittedName>
</protein>
<evidence type="ECO:0000259" key="1">
    <source>
        <dbReference type="PROSITE" id="PS50404"/>
    </source>
</evidence>
<gene>
    <name evidence="3" type="ORF">G3I74_06560</name>
</gene>
<keyword evidence="4" id="KW-1185">Reference proteome</keyword>
<dbReference type="PROSITE" id="PS51354">
    <property type="entry name" value="GLUTAREDOXIN_2"/>
    <property type="match status" value="1"/>
</dbReference>
<dbReference type="SUPFAM" id="SSF47616">
    <property type="entry name" value="GST C-terminal domain-like"/>
    <property type="match status" value="1"/>
</dbReference>
<dbReference type="Pfam" id="PF00043">
    <property type="entry name" value="GST_C"/>
    <property type="match status" value="1"/>
</dbReference>
<feature type="domain" description="GST N-terminal" evidence="1">
    <location>
        <begin position="1"/>
        <end position="78"/>
    </location>
</feature>
<dbReference type="Proteomes" id="UP000484885">
    <property type="component" value="Unassembled WGS sequence"/>
</dbReference>
<dbReference type="RefSeq" id="WP_164210892.1">
    <property type="nucleotide sequence ID" value="NZ_JAAGSC010000039.1"/>
</dbReference>
<dbReference type="InterPro" id="IPR036249">
    <property type="entry name" value="Thioredoxin-like_sf"/>
</dbReference>
<evidence type="ECO:0000313" key="4">
    <source>
        <dbReference type="Proteomes" id="UP000484885"/>
    </source>
</evidence>
<dbReference type="EMBL" id="JAAGSC010000039">
    <property type="protein sequence ID" value="NDY95383.1"/>
    <property type="molecule type" value="Genomic_DNA"/>
</dbReference>
<dbReference type="SUPFAM" id="SSF52833">
    <property type="entry name" value="Thioredoxin-like"/>
    <property type="match status" value="1"/>
</dbReference>
<dbReference type="SFLD" id="SFLDG00358">
    <property type="entry name" value="Main_(cytGST)"/>
    <property type="match status" value="1"/>
</dbReference>
<accession>A0A845UU78</accession>
<dbReference type="Pfam" id="PF13409">
    <property type="entry name" value="GST_N_2"/>
    <property type="match status" value="1"/>
</dbReference>
<dbReference type="GO" id="GO:0005737">
    <property type="term" value="C:cytoplasm"/>
    <property type="evidence" value="ECO:0007669"/>
    <property type="project" value="TreeGrafter"/>
</dbReference>
<reference evidence="3 4" key="1">
    <citation type="submission" date="2020-02" db="EMBL/GenBank/DDBJ databases">
        <authorList>
            <person name="Zhang X.-Y."/>
        </authorList>
    </citation>
    <scope>NUCLEOTIDE SEQUENCE [LARGE SCALE GENOMIC DNA]</scope>
    <source>
        <strain evidence="3 4">C33</strain>
    </source>
</reference>
<dbReference type="InterPro" id="IPR004046">
    <property type="entry name" value="GST_C"/>
</dbReference>
<evidence type="ECO:0000313" key="3">
    <source>
        <dbReference type="EMBL" id="NDY95383.1"/>
    </source>
</evidence>
<dbReference type="InterPro" id="IPR036282">
    <property type="entry name" value="Glutathione-S-Trfase_C_sf"/>
</dbReference>
<dbReference type="InterPro" id="IPR004045">
    <property type="entry name" value="Glutathione_S-Trfase_N"/>
</dbReference>
<dbReference type="AlphaFoldDB" id="A0A845UU78"/>
<dbReference type="PROSITE" id="PS50404">
    <property type="entry name" value="GST_NTER"/>
    <property type="match status" value="1"/>
</dbReference>
<dbReference type="PANTHER" id="PTHR43968">
    <property type="match status" value="1"/>
</dbReference>